<feature type="region of interest" description="Disordered" evidence="1">
    <location>
        <begin position="1"/>
        <end position="24"/>
    </location>
</feature>
<feature type="compositionally biased region" description="Polar residues" evidence="1">
    <location>
        <begin position="114"/>
        <end position="130"/>
    </location>
</feature>
<feature type="transmembrane region" description="Helical" evidence="2">
    <location>
        <begin position="145"/>
        <end position="168"/>
    </location>
</feature>
<feature type="compositionally biased region" description="Basic residues" evidence="1">
    <location>
        <begin position="103"/>
        <end position="113"/>
    </location>
</feature>
<comment type="caution">
    <text evidence="3">The sequence shown here is derived from an EMBL/GenBank/DDBJ whole genome shotgun (WGS) entry which is preliminary data.</text>
</comment>
<gene>
    <name evidence="3" type="ORF">SEMRO_262_G101980.1</name>
</gene>
<name>A0A9N8DT96_9STRA</name>
<evidence type="ECO:0000313" key="4">
    <source>
        <dbReference type="Proteomes" id="UP001153069"/>
    </source>
</evidence>
<dbReference type="AlphaFoldDB" id="A0A9N8DT96"/>
<evidence type="ECO:0000256" key="1">
    <source>
        <dbReference type="SAM" id="MobiDB-lite"/>
    </source>
</evidence>
<proteinExistence type="predicted"/>
<accession>A0A9N8DT96</accession>
<keyword evidence="2" id="KW-1133">Transmembrane helix</keyword>
<reference evidence="3" key="1">
    <citation type="submission" date="2020-06" db="EMBL/GenBank/DDBJ databases">
        <authorList>
            <consortium name="Plant Systems Biology data submission"/>
        </authorList>
    </citation>
    <scope>NUCLEOTIDE SEQUENCE</scope>
    <source>
        <strain evidence="3">D6</strain>
    </source>
</reference>
<protein>
    <submittedName>
        <fullName evidence="3">Uncharacterized protein</fullName>
    </submittedName>
</protein>
<sequence length="170" mass="19182">MNPLRSSWKKKESKTSLSSLTNNNNHKRMGVIQSLVRYIRFLPTAMHSTYTKVSTTFHDEETTDDPPTTIFVPAHKMAKLLPPVIRASNISQGYFYDKIMGRKRSRRGSKKNKQVTLTNNNNNGHSSSDGVWQEASHVGGMVARWAAFVLVMMLGMSLTNVADIQIVVHY</sequence>
<keyword evidence="4" id="KW-1185">Reference proteome</keyword>
<evidence type="ECO:0000256" key="2">
    <source>
        <dbReference type="SAM" id="Phobius"/>
    </source>
</evidence>
<keyword evidence="2" id="KW-0812">Transmembrane</keyword>
<feature type="region of interest" description="Disordered" evidence="1">
    <location>
        <begin position="103"/>
        <end position="131"/>
    </location>
</feature>
<feature type="compositionally biased region" description="Low complexity" evidence="1">
    <location>
        <begin position="15"/>
        <end position="24"/>
    </location>
</feature>
<keyword evidence="2" id="KW-0472">Membrane</keyword>
<dbReference type="EMBL" id="CAICTM010000261">
    <property type="protein sequence ID" value="CAB9506300.1"/>
    <property type="molecule type" value="Genomic_DNA"/>
</dbReference>
<dbReference type="Proteomes" id="UP001153069">
    <property type="component" value="Unassembled WGS sequence"/>
</dbReference>
<organism evidence="3 4">
    <name type="scientific">Seminavis robusta</name>
    <dbReference type="NCBI Taxonomy" id="568900"/>
    <lineage>
        <taxon>Eukaryota</taxon>
        <taxon>Sar</taxon>
        <taxon>Stramenopiles</taxon>
        <taxon>Ochrophyta</taxon>
        <taxon>Bacillariophyta</taxon>
        <taxon>Bacillariophyceae</taxon>
        <taxon>Bacillariophycidae</taxon>
        <taxon>Naviculales</taxon>
        <taxon>Naviculaceae</taxon>
        <taxon>Seminavis</taxon>
    </lineage>
</organism>
<evidence type="ECO:0000313" key="3">
    <source>
        <dbReference type="EMBL" id="CAB9506300.1"/>
    </source>
</evidence>